<protein>
    <submittedName>
        <fullName evidence="2">Uncharacterized protein</fullName>
    </submittedName>
</protein>
<evidence type="ECO:0000313" key="3">
    <source>
        <dbReference type="Proteomes" id="UP000298327"/>
    </source>
</evidence>
<sequence length="358" mass="35950">MTSHACPSSVLALGCLPSPARVLPAARTSGGAAQTLAQKARCGKWRLEGEVDEARMPWILVRTRAPRCTLLSQPCANPNDLGQIELCSVATSPYSPSHSSFPTLSYLHPLLAQALHYHSLTLFIMRIPSSSSVIIASLAVISSSSSLSAMAAPTSDGNGLMDPNAMSAADNSSDGGIQRRQLLNLGAALEGLPIVGPALKPVVDLLGLGGDNPAAVASLPADKLAVAQSVVNTAAANIQAAVKGAAANVPLPVPAAGLPTPPAPLSPPQSGSSTSSAPSTSSGQPTSSPPPGSQPAIAMFSPPLPVNPPNTPVVRMVGLPEGRAIHDAPALEESDIHASISVGKGSSTESAAPTSSSA</sequence>
<feature type="region of interest" description="Disordered" evidence="1">
    <location>
        <begin position="258"/>
        <end position="305"/>
    </location>
</feature>
<dbReference type="AlphaFoldDB" id="A0A4Y9ZDG9"/>
<comment type="caution">
    <text evidence="2">The sequence shown here is derived from an EMBL/GenBank/DDBJ whole genome shotgun (WGS) entry which is preliminary data.</text>
</comment>
<reference evidence="2 3" key="1">
    <citation type="submission" date="2019-02" db="EMBL/GenBank/DDBJ databases">
        <title>Genome sequencing of the rare red list fungi Dentipellis fragilis.</title>
        <authorList>
            <person name="Buettner E."/>
            <person name="Kellner H."/>
        </authorList>
    </citation>
    <scope>NUCLEOTIDE SEQUENCE [LARGE SCALE GENOMIC DNA]</scope>
    <source>
        <strain evidence="2 3">DSM 105465</strain>
    </source>
</reference>
<proteinExistence type="predicted"/>
<dbReference type="EMBL" id="SEOQ01000036">
    <property type="protein sequence ID" value="TFY71808.1"/>
    <property type="molecule type" value="Genomic_DNA"/>
</dbReference>
<dbReference type="Proteomes" id="UP000298327">
    <property type="component" value="Unassembled WGS sequence"/>
</dbReference>
<feature type="region of interest" description="Disordered" evidence="1">
    <location>
        <begin position="325"/>
        <end position="358"/>
    </location>
</feature>
<gene>
    <name evidence="2" type="ORF">EVG20_g1197</name>
</gene>
<keyword evidence="3" id="KW-1185">Reference proteome</keyword>
<dbReference type="STRING" id="205917.A0A4Y9ZDG9"/>
<evidence type="ECO:0000256" key="1">
    <source>
        <dbReference type="SAM" id="MobiDB-lite"/>
    </source>
</evidence>
<accession>A0A4Y9ZDG9</accession>
<feature type="compositionally biased region" description="Low complexity" evidence="1">
    <location>
        <begin position="268"/>
        <end position="286"/>
    </location>
</feature>
<feature type="compositionally biased region" description="Low complexity" evidence="1">
    <location>
        <begin position="346"/>
        <end position="358"/>
    </location>
</feature>
<name>A0A4Y9ZDG9_9AGAM</name>
<organism evidence="2 3">
    <name type="scientific">Dentipellis fragilis</name>
    <dbReference type="NCBI Taxonomy" id="205917"/>
    <lineage>
        <taxon>Eukaryota</taxon>
        <taxon>Fungi</taxon>
        <taxon>Dikarya</taxon>
        <taxon>Basidiomycota</taxon>
        <taxon>Agaricomycotina</taxon>
        <taxon>Agaricomycetes</taxon>
        <taxon>Russulales</taxon>
        <taxon>Hericiaceae</taxon>
        <taxon>Dentipellis</taxon>
    </lineage>
</organism>
<evidence type="ECO:0000313" key="2">
    <source>
        <dbReference type="EMBL" id="TFY71808.1"/>
    </source>
</evidence>